<dbReference type="Proteomes" id="UP000185999">
    <property type="component" value="Unassembled WGS sequence"/>
</dbReference>
<feature type="transmembrane region" description="Helical" evidence="7">
    <location>
        <begin position="280"/>
        <end position="302"/>
    </location>
</feature>
<feature type="transmembrane region" description="Helical" evidence="7">
    <location>
        <begin position="34"/>
        <end position="52"/>
    </location>
</feature>
<dbReference type="PANTHER" id="PTHR42948:SF1">
    <property type="entry name" value="TRANSPORTER"/>
    <property type="match status" value="1"/>
</dbReference>
<accession>A0A1N7J5W3</accession>
<dbReference type="PROSITE" id="PS50267">
    <property type="entry name" value="NA_NEUROTRAN_SYMP_3"/>
    <property type="match status" value="1"/>
</dbReference>
<comment type="similarity">
    <text evidence="6">Belongs to the sodium:neurotransmitter symporter (SNF) (TC 2.A.22) family.</text>
</comment>
<evidence type="ECO:0000256" key="7">
    <source>
        <dbReference type="SAM" id="Phobius"/>
    </source>
</evidence>
<dbReference type="InterPro" id="IPR047218">
    <property type="entry name" value="YocR/YhdH-like"/>
</dbReference>
<dbReference type="Pfam" id="PF00209">
    <property type="entry name" value="SNF"/>
    <property type="match status" value="2"/>
</dbReference>
<proteinExistence type="inferred from homology"/>
<sequence>MLMVGRKLLRLYLLIIYYLMNEFLKSVLLKLSRLQRKGTIRLLLVCFLLKLLSIERRMQEKLSIHGAWSSRWVFIMAATGSAVGLGNIWKFPYITGENGGGAFVLVYLICILLVGIPIMVSEVLIGRRGRQSPINSMKDLAVESGLSRKWSLAGWMGAIAGVMIFSFYSIVAGWVLYYVAGMANGEFIDIGSEMAGKKFEALLADAQTLLIWHTVFVLMVMIVVAGGVNKGLERATRIMMPALFVLLFVLLGYSMTSGAFGQGFDFLFHFDPSELTWNSVLVALGHSFFTLSLGMGSIMAYGSYMPKKSSIGGTVVMIALLDTLVALVAGLAIFPIVFANQLDPGAGPGLMFITLPVAFGQMPGGQIFGFLFFVLIAVAAWTSAISLMEPAVAWMVEKFGIKRLPACTALGFLVWALGIACLGSFNFMSDLKIGSMTFFDLMDFATANVMLPLGGLFIAIFAGWKIKQSVLKDELSMQNHFWFSAWYVAIRFIAPVAVAAIFALNLYNKFTV</sequence>
<protein>
    <recommendedName>
        <fullName evidence="6">Transporter</fullName>
    </recommendedName>
</protein>
<feature type="transmembrane region" description="Helical" evidence="7">
    <location>
        <begin position="404"/>
        <end position="425"/>
    </location>
</feature>
<feature type="transmembrane region" description="Helical" evidence="7">
    <location>
        <begin position="240"/>
        <end position="260"/>
    </location>
</feature>
<evidence type="ECO:0000256" key="1">
    <source>
        <dbReference type="ARBA" id="ARBA00004141"/>
    </source>
</evidence>
<feature type="transmembrane region" description="Helical" evidence="7">
    <location>
        <begin position="209"/>
        <end position="228"/>
    </location>
</feature>
<evidence type="ECO:0000313" key="9">
    <source>
        <dbReference type="Proteomes" id="UP000185999"/>
    </source>
</evidence>
<evidence type="ECO:0000256" key="5">
    <source>
        <dbReference type="ARBA" id="ARBA00023136"/>
    </source>
</evidence>
<feature type="transmembrane region" description="Helical" evidence="7">
    <location>
        <begin position="152"/>
        <end position="177"/>
    </location>
</feature>
<keyword evidence="3 6" id="KW-0812">Transmembrane</keyword>
<keyword evidence="6" id="KW-0769">Symport</keyword>
<evidence type="ECO:0000256" key="6">
    <source>
        <dbReference type="RuleBase" id="RU003732"/>
    </source>
</evidence>
<dbReference type="SUPFAM" id="SSF161070">
    <property type="entry name" value="SNF-like"/>
    <property type="match status" value="1"/>
</dbReference>
<dbReference type="PANTHER" id="PTHR42948">
    <property type="entry name" value="TRANSPORTER"/>
    <property type="match status" value="1"/>
</dbReference>
<keyword evidence="5 7" id="KW-0472">Membrane</keyword>
<dbReference type="InterPro" id="IPR037272">
    <property type="entry name" value="SNS_sf"/>
</dbReference>
<feature type="transmembrane region" description="Helical" evidence="7">
    <location>
        <begin position="485"/>
        <end position="507"/>
    </location>
</feature>
<reference evidence="9" key="1">
    <citation type="submission" date="2017-01" db="EMBL/GenBank/DDBJ databases">
        <authorList>
            <person name="Varghese N."/>
            <person name="Submissions S."/>
        </authorList>
    </citation>
    <scope>NUCLEOTIDE SEQUENCE [LARGE SCALE GENOMIC DNA]</scope>
    <source>
        <strain evidence="9">DSM 22306</strain>
    </source>
</reference>
<feature type="transmembrane region" description="Helical" evidence="7">
    <location>
        <begin position="9"/>
        <end position="28"/>
    </location>
</feature>
<evidence type="ECO:0000313" key="8">
    <source>
        <dbReference type="EMBL" id="SIS44730.1"/>
    </source>
</evidence>
<dbReference type="InterPro" id="IPR000175">
    <property type="entry name" value="Na/ntran_symport"/>
</dbReference>
<name>A0A1N7J5W3_9GAMM</name>
<dbReference type="GO" id="GO:0016020">
    <property type="term" value="C:membrane"/>
    <property type="evidence" value="ECO:0007669"/>
    <property type="project" value="UniProtKB-SubCell"/>
</dbReference>
<dbReference type="CDD" id="cd10336">
    <property type="entry name" value="SLC6sbd_Tyt1-Like"/>
    <property type="match status" value="1"/>
</dbReference>
<feature type="transmembrane region" description="Helical" evidence="7">
    <location>
        <begin position="445"/>
        <end position="464"/>
    </location>
</feature>
<feature type="transmembrane region" description="Helical" evidence="7">
    <location>
        <begin position="314"/>
        <end position="338"/>
    </location>
</feature>
<dbReference type="NCBIfam" id="NF037979">
    <property type="entry name" value="Na_transp"/>
    <property type="match status" value="1"/>
</dbReference>
<evidence type="ECO:0000256" key="2">
    <source>
        <dbReference type="ARBA" id="ARBA00022448"/>
    </source>
</evidence>
<comment type="subcellular location">
    <subcellularLocation>
        <location evidence="1">Membrane</location>
        <topology evidence="1">Multi-pass membrane protein</topology>
    </subcellularLocation>
</comment>
<dbReference type="PRINTS" id="PR00176">
    <property type="entry name" value="NANEUSMPORT"/>
</dbReference>
<dbReference type="EMBL" id="FTOE01000001">
    <property type="protein sequence ID" value="SIS44730.1"/>
    <property type="molecule type" value="Genomic_DNA"/>
</dbReference>
<organism evidence="8 9">
    <name type="scientific">Neptunomonas antarctica</name>
    <dbReference type="NCBI Taxonomy" id="619304"/>
    <lineage>
        <taxon>Bacteria</taxon>
        <taxon>Pseudomonadati</taxon>
        <taxon>Pseudomonadota</taxon>
        <taxon>Gammaproteobacteria</taxon>
        <taxon>Oceanospirillales</taxon>
        <taxon>Oceanospirillaceae</taxon>
        <taxon>Neptunomonas</taxon>
    </lineage>
</organism>
<feature type="transmembrane region" description="Helical" evidence="7">
    <location>
        <begin position="101"/>
        <end position="125"/>
    </location>
</feature>
<dbReference type="PROSITE" id="PS00610">
    <property type="entry name" value="NA_NEUROTRAN_SYMP_1"/>
    <property type="match status" value="1"/>
</dbReference>
<evidence type="ECO:0000256" key="4">
    <source>
        <dbReference type="ARBA" id="ARBA00022989"/>
    </source>
</evidence>
<keyword evidence="2 6" id="KW-0813">Transport</keyword>
<keyword evidence="4 7" id="KW-1133">Transmembrane helix</keyword>
<dbReference type="GO" id="GO:0015293">
    <property type="term" value="F:symporter activity"/>
    <property type="evidence" value="ECO:0007669"/>
    <property type="project" value="UniProtKB-KW"/>
</dbReference>
<dbReference type="AlphaFoldDB" id="A0A1N7J5W3"/>
<dbReference type="STRING" id="619304.SAMN05421760_101661"/>
<feature type="transmembrane region" description="Helical" evidence="7">
    <location>
        <begin position="367"/>
        <end position="392"/>
    </location>
</feature>
<evidence type="ECO:0000256" key="3">
    <source>
        <dbReference type="ARBA" id="ARBA00022692"/>
    </source>
</evidence>
<gene>
    <name evidence="8" type="ORF">SAMN05421760_101661</name>
</gene>
<keyword evidence="9" id="KW-1185">Reference proteome</keyword>
<feature type="transmembrane region" description="Helical" evidence="7">
    <location>
        <begin position="72"/>
        <end position="89"/>
    </location>
</feature>